<gene>
    <name evidence="1" type="ORF">S01H4_58685</name>
</gene>
<dbReference type="EMBL" id="BART01034314">
    <property type="protein sequence ID" value="GAH16466.1"/>
    <property type="molecule type" value="Genomic_DNA"/>
</dbReference>
<evidence type="ECO:0008006" key="2">
    <source>
        <dbReference type="Google" id="ProtNLM"/>
    </source>
</evidence>
<protein>
    <recommendedName>
        <fullName evidence="2">Glutaredoxin domain-containing protein</fullName>
    </recommendedName>
</protein>
<proteinExistence type="predicted"/>
<accession>X1D6W9</accession>
<name>X1D6W9_9ZZZZ</name>
<reference evidence="1" key="1">
    <citation type="journal article" date="2014" name="Front. Microbiol.">
        <title>High frequency of phylogenetically diverse reductive dehalogenase-homologous genes in deep subseafloor sedimentary metagenomes.</title>
        <authorList>
            <person name="Kawai M."/>
            <person name="Futagami T."/>
            <person name="Toyoda A."/>
            <person name="Takaki Y."/>
            <person name="Nishi S."/>
            <person name="Hori S."/>
            <person name="Arai W."/>
            <person name="Tsubouchi T."/>
            <person name="Morono Y."/>
            <person name="Uchiyama I."/>
            <person name="Ito T."/>
            <person name="Fujiyama A."/>
            <person name="Inagaki F."/>
            <person name="Takami H."/>
        </authorList>
    </citation>
    <scope>NUCLEOTIDE SEQUENCE</scope>
    <source>
        <strain evidence="1">Expedition CK06-06</strain>
    </source>
</reference>
<dbReference type="AlphaFoldDB" id="X1D6W9"/>
<sequence>MKSEIRSINSARKCYESIKGDCIASKTLNLYPYCPYCEKIHKIIINEKYNFVIIVGNKSNLEIIFDKRVSF</sequence>
<comment type="caution">
    <text evidence="1">The sequence shown here is derived from an EMBL/GenBank/DDBJ whole genome shotgun (WGS) entry which is preliminary data.</text>
</comment>
<evidence type="ECO:0000313" key="1">
    <source>
        <dbReference type="EMBL" id="GAH16466.1"/>
    </source>
</evidence>
<organism evidence="1">
    <name type="scientific">marine sediment metagenome</name>
    <dbReference type="NCBI Taxonomy" id="412755"/>
    <lineage>
        <taxon>unclassified sequences</taxon>
        <taxon>metagenomes</taxon>
        <taxon>ecological metagenomes</taxon>
    </lineage>
</organism>